<evidence type="ECO:0000313" key="8">
    <source>
        <dbReference type="EMBL" id="KAK3322704.1"/>
    </source>
</evidence>
<keyword evidence="9" id="KW-1185">Reference proteome</keyword>
<evidence type="ECO:0000256" key="4">
    <source>
        <dbReference type="ARBA" id="ARBA00023136"/>
    </source>
</evidence>
<dbReference type="InterPro" id="IPR049326">
    <property type="entry name" value="Rhodopsin_dom_fungi"/>
</dbReference>
<feature type="transmembrane region" description="Helical" evidence="6">
    <location>
        <begin position="6"/>
        <end position="27"/>
    </location>
</feature>
<keyword evidence="3 6" id="KW-1133">Transmembrane helix</keyword>
<feature type="transmembrane region" description="Helical" evidence="6">
    <location>
        <begin position="173"/>
        <end position="193"/>
    </location>
</feature>
<feature type="transmembrane region" description="Helical" evidence="6">
    <location>
        <begin position="39"/>
        <end position="63"/>
    </location>
</feature>
<dbReference type="AlphaFoldDB" id="A0AAE0ICR0"/>
<gene>
    <name evidence="8" type="ORF">B0H66DRAFT_602136</name>
</gene>
<dbReference type="Pfam" id="PF20684">
    <property type="entry name" value="Fung_rhodopsin"/>
    <property type="match status" value="1"/>
</dbReference>
<reference evidence="8" key="2">
    <citation type="submission" date="2023-06" db="EMBL/GenBank/DDBJ databases">
        <authorList>
            <consortium name="Lawrence Berkeley National Laboratory"/>
            <person name="Haridas S."/>
            <person name="Hensen N."/>
            <person name="Bonometti L."/>
            <person name="Westerberg I."/>
            <person name="Brannstrom I.O."/>
            <person name="Guillou S."/>
            <person name="Cros-Aarteil S."/>
            <person name="Calhoun S."/>
            <person name="Kuo A."/>
            <person name="Mondo S."/>
            <person name="Pangilinan J."/>
            <person name="Riley R."/>
            <person name="Labutti K."/>
            <person name="Andreopoulos B."/>
            <person name="Lipzen A."/>
            <person name="Chen C."/>
            <person name="Yanf M."/>
            <person name="Daum C."/>
            <person name="Ng V."/>
            <person name="Clum A."/>
            <person name="Steindorff A."/>
            <person name="Ohm R."/>
            <person name="Martin F."/>
            <person name="Silar P."/>
            <person name="Natvig D."/>
            <person name="Lalanne C."/>
            <person name="Gautier V."/>
            <person name="Ament-Velasquez S.L."/>
            <person name="Kruys A."/>
            <person name="Hutchinson M.I."/>
            <person name="Powell A.J."/>
            <person name="Barry K."/>
            <person name="Miller A.N."/>
            <person name="Grigoriev I.V."/>
            <person name="Debuchy R."/>
            <person name="Gladieux P."/>
            <person name="Thoren M.H."/>
            <person name="Johannesson H."/>
        </authorList>
    </citation>
    <scope>NUCLEOTIDE SEQUENCE</scope>
    <source>
        <strain evidence="8">CBS 118394</strain>
    </source>
</reference>
<dbReference type="PANTHER" id="PTHR33048:SF134">
    <property type="entry name" value="INTEGRAL MEMBRANE PROTEIN"/>
    <property type="match status" value="1"/>
</dbReference>
<accession>A0AAE0ICR0</accession>
<dbReference type="EMBL" id="JAUEDM010000003">
    <property type="protein sequence ID" value="KAK3322704.1"/>
    <property type="molecule type" value="Genomic_DNA"/>
</dbReference>
<proteinExistence type="inferred from homology"/>
<dbReference type="PANTHER" id="PTHR33048">
    <property type="entry name" value="PTH11-LIKE INTEGRAL MEMBRANE PROTEIN (AFU_ORTHOLOGUE AFUA_5G11245)"/>
    <property type="match status" value="1"/>
</dbReference>
<dbReference type="GO" id="GO:0016020">
    <property type="term" value="C:membrane"/>
    <property type="evidence" value="ECO:0007669"/>
    <property type="project" value="UniProtKB-SubCell"/>
</dbReference>
<evidence type="ECO:0000259" key="7">
    <source>
        <dbReference type="Pfam" id="PF20684"/>
    </source>
</evidence>
<keyword evidence="2 6" id="KW-0812">Transmembrane</keyword>
<evidence type="ECO:0000313" key="9">
    <source>
        <dbReference type="Proteomes" id="UP001283341"/>
    </source>
</evidence>
<comment type="subcellular location">
    <subcellularLocation>
        <location evidence="1">Membrane</location>
        <topology evidence="1">Multi-pass membrane protein</topology>
    </subcellularLocation>
</comment>
<feature type="transmembrane region" description="Helical" evidence="6">
    <location>
        <begin position="93"/>
        <end position="114"/>
    </location>
</feature>
<feature type="transmembrane region" description="Helical" evidence="6">
    <location>
        <begin position="126"/>
        <end position="153"/>
    </location>
</feature>
<organism evidence="8 9">
    <name type="scientific">Apodospora peruviana</name>
    <dbReference type="NCBI Taxonomy" id="516989"/>
    <lineage>
        <taxon>Eukaryota</taxon>
        <taxon>Fungi</taxon>
        <taxon>Dikarya</taxon>
        <taxon>Ascomycota</taxon>
        <taxon>Pezizomycotina</taxon>
        <taxon>Sordariomycetes</taxon>
        <taxon>Sordariomycetidae</taxon>
        <taxon>Sordariales</taxon>
        <taxon>Lasiosphaeriaceae</taxon>
        <taxon>Apodospora</taxon>
    </lineage>
</organism>
<evidence type="ECO:0000256" key="2">
    <source>
        <dbReference type="ARBA" id="ARBA00022692"/>
    </source>
</evidence>
<evidence type="ECO:0000256" key="3">
    <source>
        <dbReference type="ARBA" id="ARBA00022989"/>
    </source>
</evidence>
<feature type="domain" description="Rhodopsin" evidence="7">
    <location>
        <begin position="25"/>
        <end position="272"/>
    </location>
</feature>
<dbReference type="InterPro" id="IPR052337">
    <property type="entry name" value="SAT4-like"/>
</dbReference>
<reference evidence="8" key="1">
    <citation type="journal article" date="2023" name="Mol. Phylogenet. Evol.">
        <title>Genome-scale phylogeny and comparative genomics of the fungal order Sordariales.</title>
        <authorList>
            <person name="Hensen N."/>
            <person name="Bonometti L."/>
            <person name="Westerberg I."/>
            <person name="Brannstrom I.O."/>
            <person name="Guillou S."/>
            <person name="Cros-Aarteil S."/>
            <person name="Calhoun S."/>
            <person name="Haridas S."/>
            <person name="Kuo A."/>
            <person name="Mondo S."/>
            <person name="Pangilinan J."/>
            <person name="Riley R."/>
            <person name="LaButti K."/>
            <person name="Andreopoulos B."/>
            <person name="Lipzen A."/>
            <person name="Chen C."/>
            <person name="Yan M."/>
            <person name="Daum C."/>
            <person name="Ng V."/>
            <person name="Clum A."/>
            <person name="Steindorff A."/>
            <person name="Ohm R.A."/>
            <person name="Martin F."/>
            <person name="Silar P."/>
            <person name="Natvig D.O."/>
            <person name="Lalanne C."/>
            <person name="Gautier V."/>
            <person name="Ament-Velasquez S.L."/>
            <person name="Kruys A."/>
            <person name="Hutchinson M.I."/>
            <person name="Powell A.J."/>
            <person name="Barry K."/>
            <person name="Miller A.N."/>
            <person name="Grigoriev I.V."/>
            <person name="Debuchy R."/>
            <person name="Gladieux P."/>
            <person name="Hiltunen Thoren M."/>
            <person name="Johannesson H."/>
        </authorList>
    </citation>
    <scope>NUCLEOTIDE SEQUENCE</scope>
    <source>
        <strain evidence="8">CBS 118394</strain>
    </source>
</reference>
<name>A0AAE0ICR0_9PEZI</name>
<evidence type="ECO:0000256" key="1">
    <source>
        <dbReference type="ARBA" id="ARBA00004141"/>
    </source>
</evidence>
<evidence type="ECO:0000256" key="5">
    <source>
        <dbReference type="ARBA" id="ARBA00038359"/>
    </source>
</evidence>
<feature type="transmembrane region" description="Helical" evidence="6">
    <location>
        <begin position="205"/>
        <end position="228"/>
    </location>
</feature>
<dbReference type="Proteomes" id="UP001283341">
    <property type="component" value="Unassembled WGS sequence"/>
</dbReference>
<comment type="similarity">
    <text evidence="5">Belongs to the SAT4 family.</text>
</comment>
<evidence type="ECO:0000256" key="6">
    <source>
        <dbReference type="SAM" id="Phobius"/>
    </source>
</evidence>
<keyword evidence="4 6" id="KW-0472">Membrane</keyword>
<protein>
    <recommendedName>
        <fullName evidence="7">Rhodopsin domain-containing protein</fullName>
    </recommendedName>
</protein>
<feature type="transmembrane region" description="Helical" evidence="6">
    <location>
        <begin position="248"/>
        <end position="268"/>
    </location>
</feature>
<comment type="caution">
    <text evidence="8">The sequence shown here is derived from an EMBL/GenBank/DDBJ whole genome shotgun (WGS) entry which is preliminary data.</text>
</comment>
<sequence length="314" mass="34471">MGQIDPTALALCTVFPFLSIVAVIARFRARAIKRVKLGADDWVVLPALIFSLGNVANILYGAIKADLGQHMPLDGEGFAVNGPKLTALNKMTYVTPILGSVGLGCSRWSVLLLYNRIFGAGRFRYAVYVLSALNIGWIVSFVFVFIFRCFPISEVWTSQQGQRKHCIGIESNYGYAVSSVILDLMVLSMPWPMIWRMHMDLKTKLATTGIFMLGAIVTAAGIGKIYAFYTVGALIAKNHDLTYDEAPLFYWTVPELCLAVVCACLPILRPIVHGLTPSSVFSSIRGLVSFGSLKSLRTMNSNKSLNSENEKSQV</sequence>